<dbReference type="Proteomes" id="UP000030745">
    <property type="component" value="Unassembled WGS sequence"/>
</dbReference>
<feature type="signal peptide" evidence="1">
    <location>
        <begin position="1"/>
        <end position="19"/>
    </location>
</feature>
<protein>
    <recommendedName>
        <fullName evidence="4">Secreted protein</fullName>
    </recommendedName>
</protein>
<dbReference type="KEGG" id="spar:SPRG_12776"/>
<sequence>MKLVCAATVALMLATSATAASCTTDQEKTIKNFMAAYVSTPCTANSMWMSVMSFENALRSEEYLMCQPPCKDDLQNLTSSIPNCVDTAGTHAKIDQLKQLCIKMTRPTTNGGECTSADSILFDGLKFNERVWLNCSSVKNKNLYDLQARTAEDARGQCASSTYTAFINSIAKLMLNCVDKYGENMMDYKADDAMLWYNCSTFLNYEETKTFWDLGNLLYRRKDLPSGFCASTCPANYLSTIKKLPSCDEYGTILNDPSHLYSICPNLKPAPTPAPTPAPALTCPLPGSYRATGMRVDLANSGAFTESHDGSGNTCSTTGTYAISGPMATFTVATVSGVCSNVFTANAKLSGPISFSTDCNQLTLNYTGTPSTLQRTSNAETAATSAMLLLGVFLAWGAL</sequence>
<evidence type="ECO:0000313" key="3">
    <source>
        <dbReference type="Proteomes" id="UP000030745"/>
    </source>
</evidence>
<feature type="chain" id="PRO_5001637126" description="Secreted protein" evidence="1">
    <location>
        <begin position="20"/>
        <end position="399"/>
    </location>
</feature>
<dbReference type="RefSeq" id="XP_012206950.1">
    <property type="nucleotide sequence ID" value="XM_012351560.1"/>
</dbReference>
<keyword evidence="1" id="KW-0732">Signal</keyword>
<dbReference type="EMBL" id="KK583270">
    <property type="protein sequence ID" value="KDO22314.1"/>
    <property type="molecule type" value="Genomic_DNA"/>
</dbReference>
<dbReference type="AlphaFoldDB" id="A0A067BUX7"/>
<organism evidence="2 3">
    <name type="scientific">Saprolegnia parasitica (strain CBS 223.65)</name>
    <dbReference type="NCBI Taxonomy" id="695850"/>
    <lineage>
        <taxon>Eukaryota</taxon>
        <taxon>Sar</taxon>
        <taxon>Stramenopiles</taxon>
        <taxon>Oomycota</taxon>
        <taxon>Saprolegniomycetes</taxon>
        <taxon>Saprolegniales</taxon>
        <taxon>Saprolegniaceae</taxon>
        <taxon>Saprolegnia</taxon>
    </lineage>
</organism>
<dbReference type="PROSITE" id="PS51257">
    <property type="entry name" value="PROKAR_LIPOPROTEIN"/>
    <property type="match status" value="1"/>
</dbReference>
<dbReference type="GeneID" id="24134709"/>
<accession>A0A067BUX7</accession>
<dbReference type="VEuPathDB" id="FungiDB:SPRG_12776"/>
<proteinExistence type="predicted"/>
<evidence type="ECO:0008006" key="4">
    <source>
        <dbReference type="Google" id="ProtNLM"/>
    </source>
</evidence>
<reference evidence="2 3" key="1">
    <citation type="journal article" date="2013" name="PLoS Genet.">
        <title>Distinctive expansion of potential virulence genes in the genome of the oomycete fish pathogen Saprolegnia parasitica.</title>
        <authorList>
            <person name="Jiang R.H."/>
            <person name="de Bruijn I."/>
            <person name="Haas B.J."/>
            <person name="Belmonte R."/>
            <person name="Lobach L."/>
            <person name="Christie J."/>
            <person name="van den Ackerveken G."/>
            <person name="Bottin A."/>
            <person name="Bulone V."/>
            <person name="Diaz-Moreno S.M."/>
            <person name="Dumas B."/>
            <person name="Fan L."/>
            <person name="Gaulin E."/>
            <person name="Govers F."/>
            <person name="Grenville-Briggs L.J."/>
            <person name="Horner N.R."/>
            <person name="Levin J.Z."/>
            <person name="Mammella M."/>
            <person name="Meijer H.J."/>
            <person name="Morris P."/>
            <person name="Nusbaum C."/>
            <person name="Oome S."/>
            <person name="Phillips A.J."/>
            <person name="van Rooyen D."/>
            <person name="Rzeszutek E."/>
            <person name="Saraiva M."/>
            <person name="Secombes C.J."/>
            <person name="Seidl M.F."/>
            <person name="Snel B."/>
            <person name="Stassen J.H."/>
            <person name="Sykes S."/>
            <person name="Tripathy S."/>
            <person name="van den Berg H."/>
            <person name="Vega-Arreguin J.C."/>
            <person name="Wawra S."/>
            <person name="Young S.K."/>
            <person name="Zeng Q."/>
            <person name="Dieguez-Uribeondo J."/>
            <person name="Russ C."/>
            <person name="Tyler B.M."/>
            <person name="van West P."/>
        </authorList>
    </citation>
    <scope>NUCLEOTIDE SEQUENCE [LARGE SCALE GENOMIC DNA]</scope>
    <source>
        <strain evidence="2 3">CBS 223.65</strain>
    </source>
</reference>
<gene>
    <name evidence="2" type="ORF">SPRG_12776</name>
</gene>
<evidence type="ECO:0000313" key="2">
    <source>
        <dbReference type="EMBL" id="KDO22314.1"/>
    </source>
</evidence>
<keyword evidence="3" id="KW-1185">Reference proteome</keyword>
<name>A0A067BUX7_SAPPC</name>
<evidence type="ECO:0000256" key="1">
    <source>
        <dbReference type="SAM" id="SignalP"/>
    </source>
</evidence>